<evidence type="ECO:0000256" key="7">
    <source>
        <dbReference type="SAM" id="Phobius"/>
    </source>
</evidence>
<dbReference type="STRING" id="1423734.FC83_GL003010"/>
<keyword evidence="5 7" id="KW-0472">Membrane</keyword>
<protein>
    <submittedName>
        <fullName evidence="8">Permease</fullName>
    </submittedName>
</protein>
<dbReference type="GO" id="GO:0016020">
    <property type="term" value="C:membrane"/>
    <property type="evidence" value="ECO:0007669"/>
    <property type="project" value="UniProtKB-SubCell"/>
</dbReference>
<dbReference type="PATRIC" id="fig|1423734.3.peg.3062"/>
<evidence type="ECO:0000256" key="5">
    <source>
        <dbReference type="ARBA" id="ARBA00023136"/>
    </source>
</evidence>
<dbReference type="AlphaFoldDB" id="A0A0R1Y1Y4"/>
<proteinExistence type="inferred from homology"/>
<feature type="transmembrane region" description="Helical" evidence="7">
    <location>
        <begin position="142"/>
        <end position="165"/>
    </location>
</feature>
<feature type="transmembrane region" description="Helical" evidence="7">
    <location>
        <begin position="21"/>
        <end position="49"/>
    </location>
</feature>
<comment type="subcellular location">
    <subcellularLocation>
        <location evidence="1">Membrane</location>
        <topology evidence="1">Multi-pass membrane protein</topology>
    </subcellularLocation>
</comment>
<evidence type="ECO:0000256" key="3">
    <source>
        <dbReference type="ARBA" id="ARBA00022692"/>
    </source>
</evidence>
<name>A0A0R1Y1Y4_9LACO</name>
<sequence>MGMTFYERFVSNTRIRRFTVLLILVAVLWFARSAMSTILLTFTFTYLVVHLIRWLQKHLHFIRPVAVVIPLYLIIIGALYFAISHYAPIVVHQFFKLFQSLYSFYQRPDVDSNAILRFIGQWVQRLNLNAQIRNSVAEIFRYITSVGGAGVTLFISFILSFFYAIEVDELNKFGKLFLNSDFGWFFEDLYFFGEKFVHSFGVVLEAQLLIAVVNTALTTITLSFMQFPSIAPLALMVFFLSLIPVAGVIMSLVPLSFVAYTVGGWRYIVYIVIMIIIIHALEAYVLNPKFMSSRTQLPVFFTFVVLIAAERLFGTWGLIVGIPIFTFLLDILGVKAIRGTKKISEHLRFHHGKVGSRGTKGTVVKDDSNQSDSSQDQK</sequence>
<accession>A0A0R1Y1Y4</accession>
<feature type="region of interest" description="Disordered" evidence="6">
    <location>
        <begin position="353"/>
        <end position="378"/>
    </location>
</feature>
<keyword evidence="3 7" id="KW-0812">Transmembrane</keyword>
<gene>
    <name evidence="8" type="ORF">FC83_GL003010</name>
</gene>
<feature type="transmembrane region" description="Helical" evidence="7">
    <location>
        <begin position="237"/>
        <end position="261"/>
    </location>
</feature>
<feature type="transmembrane region" description="Helical" evidence="7">
    <location>
        <begin position="267"/>
        <end position="285"/>
    </location>
</feature>
<dbReference type="eggNOG" id="COG0628">
    <property type="taxonomic scope" value="Bacteria"/>
</dbReference>
<evidence type="ECO:0000256" key="2">
    <source>
        <dbReference type="ARBA" id="ARBA00009773"/>
    </source>
</evidence>
<evidence type="ECO:0000256" key="1">
    <source>
        <dbReference type="ARBA" id="ARBA00004141"/>
    </source>
</evidence>
<dbReference type="InterPro" id="IPR002549">
    <property type="entry name" value="AI-2E-like"/>
</dbReference>
<keyword evidence="4 7" id="KW-1133">Transmembrane helix</keyword>
<comment type="caution">
    <text evidence="8">The sequence shown here is derived from an EMBL/GenBank/DDBJ whole genome shotgun (WGS) entry which is preliminary data.</text>
</comment>
<dbReference type="PANTHER" id="PTHR21716">
    <property type="entry name" value="TRANSMEMBRANE PROTEIN"/>
    <property type="match status" value="1"/>
</dbReference>
<dbReference type="eggNOG" id="COG0456">
    <property type="taxonomic scope" value="Bacteria"/>
</dbReference>
<feature type="transmembrane region" description="Helical" evidence="7">
    <location>
        <begin position="206"/>
        <end position="225"/>
    </location>
</feature>
<feature type="transmembrane region" description="Helical" evidence="7">
    <location>
        <begin position="61"/>
        <end position="83"/>
    </location>
</feature>
<evidence type="ECO:0000313" key="9">
    <source>
        <dbReference type="Proteomes" id="UP000051236"/>
    </source>
</evidence>
<dbReference type="EMBL" id="AZGA01000005">
    <property type="protein sequence ID" value="KRM36258.1"/>
    <property type="molecule type" value="Genomic_DNA"/>
</dbReference>
<dbReference type="GO" id="GO:0055085">
    <property type="term" value="P:transmembrane transport"/>
    <property type="evidence" value="ECO:0007669"/>
    <property type="project" value="TreeGrafter"/>
</dbReference>
<reference evidence="8 9" key="1">
    <citation type="journal article" date="2015" name="Genome Announc.">
        <title>Expanding the biotechnology potential of lactobacilli through comparative genomics of 213 strains and associated genera.</title>
        <authorList>
            <person name="Sun Z."/>
            <person name="Harris H.M."/>
            <person name="McCann A."/>
            <person name="Guo C."/>
            <person name="Argimon S."/>
            <person name="Zhang W."/>
            <person name="Yang X."/>
            <person name="Jeffery I.B."/>
            <person name="Cooney J.C."/>
            <person name="Kagawa T.F."/>
            <person name="Liu W."/>
            <person name="Song Y."/>
            <person name="Salvetti E."/>
            <person name="Wrobel A."/>
            <person name="Rasinkangas P."/>
            <person name="Parkhill J."/>
            <person name="Rea M.C."/>
            <person name="O'Sullivan O."/>
            <person name="Ritari J."/>
            <person name="Douillard F.P."/>
            <person name="Paul Ross R."/>
            <person name="Yang R."/>
            <person name="Briner A.E."/>
            <person name="Felis G.E."/>
            <person name="de Vos W.M."/>
            <person name="Barrangou R."/>
            <person name="Klaenhammer T.R."/>
            <person name="Caufield P.W."/>
            <person name="Cui Y."/>
            <person name="Zhang H."/>
            <person name="O'Toole P.W."/>
        </authorList>
    </citation>
    <scope>NUCLEOTIDE SEQUENCE [LARGE SCALE GENOMIC DNA]</scope>
    <source>
        <strain evidence="8 9">DSM 18527</strain>
    </source>
</reference>
<evidence type="ECO:0000313" key="8">
    <source>
        <dbReference type="EMBL" id="KRM36258.1"/>
    </source>
</evidence>
<organism evidence="8 9">
    <name type="scientific">Agrilactobacillus composti DSM 18527 = JCM 14202</name>
    <dbReference type="NCBI Taxonomy" id="1423734"/>
    <lineage>
        <taxon>Bacteria</taxon>
        <taxon>Bacillati</taxon>
        <taxon>Bacillota</taxon>
        <taxon>Bacilli</taxon>
        <taxon>Lactobacillales</taxon>
        <taxon>Lactobacillaceae</taxon>
        <taxon>Agrilactobacillus</taxon>
    </lineage>
</organism>
<dbReference type="PANTHER" id="PTHR21716:SF62">
    <property type="entry name" value="TRANSPORT PROTEIN YDBI-RELATED"/>
    <property type="match status" value="1"/>
</dbReference>
<keyword evidence="9" id="KW-1185">Reference proteome</keyword>
<evidence type="ECO:0000256" key="4">
    <source>
        <dbReference type="ARBA" id="ARBA00022989"/>
    </source>
</evidence>
<feature type="transmembrane region" description="Helical" evidence="7">
    <location>
        <begin position="319"/>
        <end position="337"/>
    </location>
</feature>
<dbReference type="Pfam" id="PF01594">
    <property type="entry name" value="AI-2E_transport"/>
    <property type="match status" value="1"/>
</dbReference>
<dbReference type="Proteomes" id="UP000051236">
    <property type="component" value="Unassembled WGS sequence"/>
</dbReference>
<evidence type="ECO:0000256" key="6">
    <source>
        <dbReference type="SAM" id="MobiDB-lite"/>
    </source>
</evidence>
<comment type="similarity">
    <text evidence="2">Belongs to the autoinducer-2 exporter (AI-2E) (TC 2.A.86) family.</text>
</comment>